<feature type="signal peptide" evidence="1">
    <location>
        <begin position="1"/>
        <end position="21"/>
    </location>
</feature>
<feature type="chain" id="PRO_5024299942" description="HEAT repeat domain-containing protein" evidence="1">
    <location>
        <begin position="22"/>
        <end position="266"/>
    </location>
</feature>
<dbReference type="AlphaFoldDB" id="A0A5S3WLV8"/>
<dbReference type="OrthoDB" id="6289789at2"/>
<evidence type="ECO:0000313" key="3">
    <source>
        <dbReference type="Proteomes" id="UP000310249"/>
    </source>
</evidence>
<reference evidence="2 3" key="1">
    <citation type="submission" date="2018-01" db="EMBL/GenBank/DDBJ databases">
        <authorList>
            <person name="Paulsen S."/>
            <person name="Gram L.K."/>
        </authorList>
    </citation>
    <scope>NUCLEOTIDE SEQUENCE [LARGE SCALE GENOMIC DNA]</scope>
    <source>
        <strain evidence="2 3">S2676</strain>
    </source>
</reference>
<evidence type="ECO:0000313" key="2">
    <source>
        <dbReference type="EMBL" id="TMP28005.1"/>
    </source>
</evidence>
<dbReference type="Proteomes" id="UP000310249">
    <property type="component" value="Unassembled WGS sequence"/>
</dbReference>
<protein>
    <recommendedName>
        <fullName evidence="4">HEAT repeat domain-containing protein</fullName>
    </recommendedName>
</protein>
<comment type="caution">
    <text evidence="2">The sequence shown here is derived from an EMBL/GenBank/DDBJ whole genome shotgun (WGS) entry which is preliminary data.</text>
</comment>
<gene>
    <name evidence="2" type="ORF">CWB99_12825</name>
</gene>
<dbReference type="RefSeq" id="WP_138551591.1">
    <property type="nucleotide sequence ID" value="NZ_PNCH01000026.1"/>
</dbReference>
<evidence type="ECO:0008006" key="4">
    <source>
        <dbReference type="Google" id="ProtNLM"/>
    </source>
</evidence>
<keyword evidence="1" id="KW-0732">Signal</keyword>
<evidence type="ECO:0000256" key="1">
    <source>
        <dbReference type="SAM" id="SignalP"/>
    </source>
</evidence>
<name>A0A5S3WLV8_9GAMM</name>
<reference evidence="3" key="2">
    <citation type="submission" date="2019-06" db="EMBL/GenBank/DDBJ databases">
        <title>Co-occurence of chitin degradation, pigmentation and bioactivity in marine Pseudoalteromonas.</title>
        <authorList>
            <person name="Sonnenschein E.C."/>
            <person name="Bech P.K."/>
        </authorList>
    </citation>
    <scope>NUCLEOTIDE SEQUENCE [LARGE SCALE GENOMIC DNA]</scope>
    <source>
        <strain evidence="3">S2676</strain>
    </source>
</reference>
<accession>A0A5S3WLV8</accession>
<proteinExistence type="predicted"/>
<organism evidence="2 3">
    <name type="scientific">Pseudoalteromonas rubra</name>
    <dbReference type="NCBI Taxonomy" id="43658"/>
    <lineage>
        <taxon>Bacteria</taxon>
        <taxon>Pseudomonadati</taxon>
        <taxon>Pseudomonadota</taxon>
        <taxon>Gammaproteobacteria</taxon>
        <taxon>Alteromonadales</taxon>
        <taxon>Pseudoalteromonadaceae</taxon>
        <taxon>Pseudoalteromonas</taxon>
    </lineage>
</organism>
<dbReference type="EMBL" id="PNCI01000028">
    <property type="protein sequence ID" value="TMP28005.1"/>
    <property type="molecule type" value="Genomic_DNA"/>
</dbReference>
<sequence length="266" mass="29621">MKAKYLMINVLCFALGFLVAAALLQKEATLSDTPLEVTKSTNMTSASVIEIAPSLVEPVRPIPAEHIDETPSSAHLENSHHSAKMDSQRTELISIANDIGLDSNVYPDLANYASQDMARVVEQHLLTGLRVAQGDVYAQFDDIERYLEEVPQLASQHFFTDLMAQSQHKGELFQSFAIHLMTQSVDQLEGNTERLYQVQELIVSASQSDSELVRLSALESLAITSPDKVRFQQMLNRFSKDRSAVIQAKITLLNYHMSLASKLNID</sequence>